<proteinExistence type="predicted"/>
<sequence>MLNNRVTVQIGTYNANLQGHEGLPQNLVDWLVPSLKVSSFLANMRTAPDIVAIGFQELLPLQFGFTGLSQAVMRSRDELIRSQLEHHAPNKERYSLVAKSVNVGIALLVYARDDTVAKHVTEVQTQWTGCGPGWMGNKGAVGIRFKVSSALYGGGDGPGEVYTFVNAHLTAHLTHLQQRIADYQHIVQTLLFSDPSETSKHANMYQTTHLFFFGDLNFRIEPPVSIARERLEAMVRTEEGRDELRQFDQLSLVRNQAKALVGLREGDFWKFQCTYKYKHGQIDQYHPKRTPSWTDRILFTTVSDDANNLSTSQITPLVYSAVPSYVASDHKPVVALLQLPAPSTTTTASLAPFLPTPVQYVNDPGWIWKRYIGKLLGWIVGWTWCLFWFVGAGNAVVGVAGSFAR</sequence>
<dbReference type="Proteomes" id="UP000007148">
    <property type="component" value="Unassembled WGS sequence"/>
</dbReference>
<dbReference type="InterPro" id="IPR000300">
    <property type="entry name" value="IPPc"/>
</dbReference>
<evidence type="ECO:0000259" key="2">
    <source>
        <dbReference type="SMART" id="SM00128"/>
    </source>
</evidence>
<keyword evidence="4" id="KW-1185">Reference proteome</keyword>
<dbReference type="PANTHER" id="PTHR11200">
    <property type="entry name" value="INOSITOL 5-PHOSPHATASE"/>
    <property type="match status" value="1"/>
</dbReference>
<accession>G4TPR2</accession>
<feature type="domain" description="Inositol polyphosphate-related phosphatase" evidence="2">
    <location>
        <begin position="4"/>
        <end position="345"/>
    </location>
</feature>
<dbReference type="OrthoDB" id="62798at2759"/>
<dbReference type="eggNOG" id="KOG0566">
    <property type="taxonomic scope" value="Eukaryota"/>
</dbReference>
<dbReference type="STRING" id="1109443.G4TPR2"/>
<dbReference type="SUPFAM" id="SSF56219">
    <property type="entry name" value="DNase I-like"/>
    <property type="match status" value="1"/>
</dbReference>
<dbReference type="SMART" id="SM00128">
    <property type="entry name" value="IPPc"/>
    <property type="match status" value="1"/>
</dbReference>
<keyword evidence="1" id="KW-1133">Transmembrane helix</keyword>
<dbReference type="HOGENOM" id="CLU_025224_0_0_1"/>
<dbReference type="AlphaFoldDB" id="G4TPR2"/>
<dbReference type="InterPro" id="IPR046985">
    <property type="entry name" value="IP5"/>
</dbReference>
<name>G4TPR2_SERID</name>
<evidence type="ECO:0000256" key="1">
    <source>
        <dbReference type="SAM" id="Phobius"/>
    </source>
</evidence>
<dbReference type="PANTHER" id="PTHR11200:SF286">
    <property type="entry name" value="5-PHOSPHATASE, PUTATIVE (AFU_ORTHOLOGUE AFUA_5G07600)-RELATED"/>
    <property type="match status" value="1"/>
</dbReference>
<evidence type="ECO:0000313" key="3">
    <source>
        <dbReference type="EMBL" id="CCA73305.1"/>
    </source>
</evidence>
<comment type="caution">
    <text evidence="3">The sequence shown here is derived from an EMBL/GenBank/DDBJ whole genome shotgun (WGS) entry which is preliminary data.</text>
</comment>
<dbReference type="GO" id="GO:0046856">
    <property type="term" value="P:phosphatidylinositol dephosphorylation"/>
    <property type="evidence" value="ECO:0007669"/>
    <property type="project" value="InterPro"/>
</dbReference>
<feature type="transmembrane region" description="Helical" evidence="1">
    <location>
        <begin position="375"/>
        <end position="404"/>
    </location>
</feature>
<evidence type="ECO:0000313" key="4">
    <source>
        <dbReference type="Proteomes" id="UP000007148"/>
    </source>
</evidence>
<keyword evidence="1" id="KW-0472">Membrane</keyword>
<keyword evidence="1" id="KW-0812">Transmembrane</keyword>
<dbReference type="EMBL" id="CAFZ01000215">
    <property type="protein sequence ID" value="CCA73305.1"/>
    <property type="molecule type" value="Genomic_DNA"/>
</dbReference>
<reference evidence="3 4" key="1">
    <citation type="journal article" date="2011" name="PLoS Pathog.">
        <title>Endophytic Life Strategies Decoded by Genome and Transcriptome Analyses of the Mutualistic Root Symbiont Piriformospora indica.</title>
        <authorList>
            <person name="Zuccaro A."/>
            <person name="Lahrmann U."/>
            <person name="Guldener U."/>
            <person name="Langen G."/>
            <person name="Pfiffi S."/>
            <person name="Biedenkopf D."/>
            <person name="Wong P."/>
            <person name="Samans B."/>
            <person name="Grimm C."/>
            <person name="Basiewicz M."/>
            <person name="Murat C."/>
            <person name="Martin F."/>
            <person name="Kogel K.H."/>
        </authorList>
    </citation>
    <scope>NUCLEOTIDE SEQUENCE [LARGE SCALE GENOMIC DNA]</scope>
    <source>
        <strain evidence="3 4">DSM 11827</strain>
    </source>
</reference>
<dbReference type="OMA" id="HRYPGWT"/>
<dbReference type="InterPro" id="IPR036691">
    <property type="entry name" value="Endo/exonu/phosph_ase_sf"/>
</dbReference>
<dbReference type="InParanoid" id="G4TPR2"/>
<dbReference type="Gene3D" id="3.60.10.10">
    <property type="entry name" value="Endonuclease/exonuclease/phosphatase"/>
    <property type="match status" value="1"/>
</dbReference>
<dbReference type="GO" id="GO:0004439">
    <property type="term" value="F:phosphatidylinositol-4,5-bisphosphate 5-phosphatase activity"/>
    <property type="evidence" value="ECO:0007669"/>
    <property type="project" value="TreeGrafter"/>
</dbReference>
<dbReference type="Pfam" id="PF22669">
    <property type="entry name" value="Exo_endo_phos2"/>
    <property type="match status" value="1"/>
</dbReference>
<gene>
    <name evidence="3" type="ORF">PIIN_07260</name>
</gene>
<organism evidence="3 4">
    <name type="scientific">Serendipita indica (strain DSM 11827)</name>
    <name type="common">Root endophyte fungus</name>
    <name type="synonym">Piriformospora indica</name>
    <dbReference type="NCBI Taxonomy" id="1109443"/>
    <lineage>
        <taxon>Eukaryota</taxon>
        <taxon>Fungi</taxon>
        <taxon>Dikarya</taxon>
        <taxon>Basidiomycota</taxon>
        <taxon>Agaricomycotina</taxon>
        <taxon>Agaricomycetes</taxon>
        <taxon>Sebacinales</taxon>
        <taxon>Serendipitaceae</taxon>
        <taxon>Serendipita</taxon>
    </lineage>
</organism>
<protein>
    <submittedName>
        <fullName evidence="3">Related to inositol polyphosphate phosphatase-Laccaria bicolor</fullName>
    </submittedName>
</protein>